<feature type="region of interest" description="Disordered" evidence="1">
    <location>
        <begin position="199"/>
        <end position="264"/>
    </location>
</feature>
<accession>A0ABM5E6J6</accession>
<feature type="compositionally biased region" description="Basic and acidic residues" evidence="1">
    <location>
        <begin position="239"/>
        <end position="260"/>
    </location>
</feature>
<evidence type="ECO:0000313" key="8">
    <source>
        <dbReference type="RefSeq" id="XP_072828785.1"/>
    </source>
</evidence>
<dbReference type="Proteomes" id="UP001652581">
    <property type="component" value="Chromosome 12"/>
</dbReference>
<dbReference type="RefSeq" id="XP_072828785.1">
    <property type="nucleotide sequence ID" value="XM_072972684.1"/>
</dbReference>
<evidence type="ECO:0000313" key="4">
    <source>
        <dbReference type="RefSeq" id="XP_072828781.1"/>
    </source>
</evidence>
<name>A0ABM5E6J6_VICPA</name>
<feature type="region of interest" description="Disordered" evidence="1">
    <location>
        <begin position="109"/>
        <end position="149"/>
    </location>
</feature>
<dbReference type="GeneID" id="102526535"/>
<gene>
    <name evidence="4 5 6 7 8" type="primary">LOC102526535</name>
</gene>
<organism evidence="3 5">
    <name type="scientific">Vicugna pacos</name>
    <name type="common">Alpaca</name>
    <name type="synonym">Lama pacos</name>
    <dbReference type="NCBI Taxonomy" id="30538"/>
    <lineage>
        <taxon>Eukaryota</taxon>
        <taxon>Metazoa</taxon>
        <taxon>Chordata</taxon>
        <taxon>Craniata</taxon>
        <taxon>Vertebrata</taxon>
        <taxon>Euteleostomi</taxon>
        <taxon>Mammalia</taxon>
        <taxon>Eutheria</taxon>
        <taxon>Laurasiatheria</taxon>
        <taxon>Artiodactyla</taxon>
        <taxon>Tylopoda</taxon>
        <taxon>Camelidae</taxon>
        <taxon>Vicugna</taxon>
    </lineage>
</organism>
<evidence type="ECO:0000256" key="1">
    <source>
        <dbReference type="SAM" id="MobiDB-lite"/>
    </source>
</evidence>
<evidence type="ECO:0000313" key="3">
    <source>
        <dbReference type="Proteomes" id="UP001652581"/>
    </source>
</evidence>
<feature type="region of interest" description="Disordered" evidence="1">
    <location>
        <begin position="17"/>
        <end position="52"/>
    </location>
</feature>
<protein>
    <submittedName>
        <fullName evidence="4 5">Uncharacterized protein isoform X1</fullName>
    </submittedName>
</protein>
<feature type="compositionally biased region" description="Pro residues" evidence="1">
    <location>
        <begin position="130"/>
        <end position="142"/>
    </location>
</feature>
<feature type="chain" id="PRO_5045028078" evidence="2">
    <location>
        <begin position="17"/>
        <end position="435"/>
    </location>
</feature>
<dbReference type="RefSeq" id="XP_072828782.1">
    <property type="nucleotide sequence ID" value="XM_072972681.1"/>
</dbReference>
<dbReference type="RefSeq" id="XP_072828784.1">
    <property type="nucleotide sequence ID" value="XM_072972683.1"/>
</dbReference>
<keyword evidence="3" id="KW-1185">Reference proteome</keyword>
<evidence type="ECO:0000256" key="2">
    <source>
        <dbReference type="SAM" id="SignalP"/>
    </source>
</evidence>
<evidence type="ECO:0000313" key="7">
    <source>
        <dbReference type="RefSeq" id="XP_072828784.1"/>
    </source>
</evidence>
<dbReference type="RefSeq" id="XP_072828781.1">
    <property type="nucleotide sequence ID" value="XM_072972680.1"/>
</dbReference>
<evidence type="ECO:0000313" key="6">
    <source>
        <dbReference type="RefSeq" id="XP_072828783.1"/>
    </source>
</evidence>
<reference evidence="4 5" key="1">
    <citation type="submission" date="2025-05" db="UniProtKB">
        <authorList>
            <consortium name="RefSeq"/>
        </authorList>
    </citation>
    <scope>IDENTIFICATION</scope>
</reference>
<keyword evidence="2" id="KW-0732">Signal</keyword>
<feature type="compositionally biased region" description="Low complexity" evidence="1">
    <location>
        <begin position="32"/>
        <end position="46"/>
    </location>
</feature>
<sequence>MAFLVLLLLVATSSTAFSTPTSDTLHAHSSCPGPLTHTEHPTPTLGSAFGPLCGPASPRTRSRRLLYRHGLAWLLSWFQPHGGGSGANRTTANPCPSWDCPSQASAVPTRLYTSQPSDHGDTLDRGQPLTPVPHFPGPPPTEPRVSGPKPHVDAVRVILCLWPSAPLPVPGQLAGRGCYTVDEEDILPVLMRAVPFLGPGSLGPGSLPDSQPQPPPRREERVAPVQPALQPASQTVAQDTDRKEKPGPKGRPVPDADWKHPRPPAQARLDIPLLWPEQSRQWRSKEAATGFGKGRHSNVTISVPGTLESVVLPLMGHWAKVLAGPWAGATFHLPSWFHNTCGVIFVLRVILGRRKVPAEQEPRVVAGREGRGHIPSEPLALSMEESLAELQRLLERNYELDWEAEALQQQEWWGKQEAEVNEIKRALEGLLHEVF</sequence>
<dbReference type="RefSeq" id="XP_072828783.1">
    <property type="nucleotide sequence ID" value="XM_072972682.1"/>
</dbReference>
<evidence type="ECO:0000313" key="5">
    <source>
        <dbReference type="RefSeq" id="XP_072828782.1"/>
    </source>
</evidence>
<proteinExistence type="predicted"/>
<feature type="signal peptide" evidence="2">
    <location>
        <begin position="1"/>
        <end position="16"/>
    </location>
</feature>